<dbReference type="GO" id="GO:0016763">
    <property type="term" value="F:pentosyltransferase activity"/>
    <property type="evidence" value="ECO:0007669"/>
    <property type="project" value="TreeGrafter"/>
</dbReference>
<dbReference type="KEGG" id="cyp:PCC8801_4203"/>
<keyword evidence="7 8" id="KW-0472">Membrane</keyword>
<feature type="transmembrane region" description="Helical" evidence="8">
    <location>
        <begin position="490"/>
        <end position="508"/>
    </location>
</feature>
<accession>B7K678</accession>
<feature type="transmembrane region" description="Helical" evidence="8">
    <location>
        <begin position="229"/>
        <end position="246"/>
    </location>
</feature>
<dbReference type="InterPro" id="IPR038731">
    <property type="entry name" value="RgtA/B/C-like"/>
</dbReference>
<dbReference type="HOGENOM" id="CLU_026500_0_0_3"/>
<dbReference type="Proteomes" id="UP000008204">
    <property type="component" value="Chromosome"/>
</dbReference>
<feature type="transmembrane region" description="Helical" evidence="8">
    <location>
        <begin position="96"/>
        <end position="117"/>
    </location>
</feature>
<sequence>MAVILPLIALVLLLLIFYKKTNYFRHSLLSSSICWGLLLTIITEVLSLIQSLVFSYLSLGWGFINILLIFIYLNIKLTKHKKKIDLKKIFYKLSNFWIIIVLGVTFVVTIVGLTALISPPNNRDSMDYHMARVAYWIQNHSLNHYPTHYLAQLYQGPLAELIIVNLQILSGGDYLANLVQWLSLIGSLLGVSLIAKLLGADLWGQLFSAVVAATIPMGILQGSSTQNDYVASFWLVCLTYFVLLNVKGQRNWSNFLQLSFSLGLAILTKGTSYIYALPLIIWFLLSELKYLKWQIWKPTLMLGIVVFIINLGHYSRNYLLFGKIIFTGNKYTNDAFSLPIFISNFIRNIALHLRTPVQSFNFLLQKVVSLIHQILGIDISDIRTTWSGQEFQLYFPSGQEAVSSLLHENLAANTLHLLLIVGAIFILFFQGKYKKDKLLFYYCIILISMFFLFCLLLKWQPWNSRLHLPIFVLFSPFSGSVFSRFKSRSFITFLSIFLIISSFPWVFFNTSRPIISNLKTESILTTSRTNQYFNNWPTIKNPYLKATGYINSQECSKIGLTRDFQVWQYPLFIFIKPTTSNPLEIRNINVTNISSEKMKVEPYKHFIPCAIISLNFPDQKKKISKEINTNTGTYSIKFSSRLINVFMKQ</sequence>
<dbReference type="OrthoDB" id="9764517at2"/>
<keyword evidence="5 8" id="KW-0812">Transmembrane</keyword>
<dbReference type="InterPro" id="IPR050297">
    <property type="entry name" value="LipidA_mod_glycosyltrf_83"/>
</dbReference>
<gene>
    <name evidence="10" type="ordered locus">PCC8801_4203</name>
</gene>
<evidence type="ECO:0000256" key="6">
    <source>
        <dbReference type="ARBA" id="ARBA00022989"/>
    </source>
</evidence>
<feature type="transmembrane region" description="Helical" evidence="8">
    <location>
        <begin position="438"/>
        <end position="460"/>
    </location>
</feature>
<evidence type="ECO:0000313" key="10">
    <source>
        <dbReference type="EMBL" id="ACK68131.1"/>
    </source>
</evidence>
<evidence type="ECO:0000256" key="8">
    <source>
        <dbReference type="SAM" id="Phobius"/>
    </source>
</evidence>
<dbReference type="PANTHER" id="PTHR33908:SF11">
    <property type="entry name" value="MEMBRANE PROTEIN"/>
    <property type="match status" value="1"/>
</dbReference>
<evidence type="ECO:0000256" key="4">
    <source>
        <dbReference type="ARBA" id="ARBA00022679"/>
    </source>
</evidence>
<feature type="domain" description="Glycosyltransferase RgtA/B/C/D-like" evidence="9">
    <location>
        <begin position="178"/>
        <end position="309"/>
    </location>
</feature>
<keyword evidence="2" id="KW-1003">Cell membrane</keyword>
<feature type="transmembrane region" description="Helical" evidence="8">
    <location>
        <begin position="410"/>
        <end position="429"/>
    </location>
</feature>
<organism evidence="10 11">
    <name type="scientific">Rippkaea orientalis (strain PCC 8801 / RF-1)</name>
    <name type="common">Cyanothece sp. (strain PCC 8801)</name>
    <dbReference type="NCBI Taxonomy" id="41431"/>
    <lineage>
        <taxon>Bacteria</taxon>
        <taxon>Bacillati</taxon>
        <taxon>Cyanobacteriota</taxon>
        <taxon>Cyanophyceae</taxon>
        <taxon>Oscillatoriophycideae</taxon>
        <taxon>Chroococcales</taxon>
        <taxon>Aphanothecaceae</taxon>
        <taxon>Rippkaea</taxon>
        <taxon>Rippkaea orientalis</taxon>
    </lineage>
</organism>
<dbReference type="AlphaFoldDB" id="B7K678"/>
<keyword evidence="3" id="KW-0328">Glycosyltransferase</keyword>
<proteinExistence type="predicted"/>
<evidence type="ECO:0000256" key="2">
    <source>
        <dbReference type="ARBA" id="ARBA00022475"/>
    </source>
</evidence>
<evidence type="ECO:0000256" key="1">
    <source>
        <dbReference type="ARBA" id="ARBA00004651"/>
    </source>
</evidence>
<feature type="transmembrane region" description="Helical" evidence="8">
    <location>
        <begin position="174"/>
        <end position="195"/>
    </location>
</feature>
<dbReference type="GO" id="GO:0005886">
    <property type="term" value="C:plasma membrane"/>
    <property type="evidence" value="ECO:0007669"/>
    <property type="project" value="UniProtKB-SubCell"/>
</dbReference>
<evidence type="ECO:0000313" key="11">
    <source>
        <dbReference type="Proteomes" id="UP000008204"/>
    </source>
</evidence>
<evidence type="ECO:0000256" key="3">
    <source>
        <dbReference type="ARBA" id="ARBA00022676"/>
    </source>
</evidence>
<dbReference type="EMBL" id="CP001287">
    <property type="protein sequence ID" value="ACK68131.1"/>
    <property type="molecule type" value="Genomic_DNA"/>
</dbReference>
<dbReference type="RefSeq" id="WP_015785179.1">
    <property type="nucleotide sequence ID" value="NC_011726.1"/>
</dbReference>
<name>B7K678_RIPO1</name>
<feature type="transmembrane region" description="Helical" evidence="8">
    <location>
        <begin position="295"/>
        <end position="314"/>
    </location>
</feature>
<dbReference type="STRING" id="41431.PCC8801_4203"/>
<dbReference type="Pfam" id="PF13231">
    <property type="entry name" value="PMT_2"/>
    <property type="match status" value="1"/>
</dbReference>
<feature type="transmembrane region" description="Helical" evidence="8">
    <location>
        <begin position="335"/>
        <end position="353"/>
    </location>
</feature>
<feature type="transmembrane region" description="Helical" evidence="8">
    <location>
        <begin position="258"/>
        <end position="283"/>
    </location>
</feature>
<keyword evidence="11" id="KW-1185">Reference proteome</keyword>
<feature type="transmembrane region" description="Helical" evidence="8">
    <location>
        <begin position="202"/>
        <end position="223"/>
    </location>
</feature>
<evidence type="ECO:0000259" key="9">
    <source>
        <dbReference type="Pfam" id="PF13231"/>
    </source>
</evidence>
<comment type="subcellular location">
    <subcellularLocation>
        <location evidence="1">Cell membrane</location>
        <topology evidence="1">Multi-pass membrane protein</topology>
    </subcellularLocation>
</comment>
<protein>
    <recommendedName>
        <fullName evidence="9">Glycosyltransferase RgtA/B/C/D-like domain-containing protein</fullName>
    </recommendedName>
</protein>
<feature type="transmembrane region" description="Helical" evidence="8">
    <location>
        <begin position="53"/>
        <end position="75"/>
    </location>
</feature>
<evidence type="ECO:0000256" key="5">
    <source>
        <dbReference type="ARBA" id="ARBA00022692"/>
    </source>
</evidence>
<dbReference type="PANTHER" id="PTHR33908">
    <property type="entry name" value="MANNOSYLTRANSFERASE YKCB-RELATED"/>
    <property type="match status" value="1"/>
</dbReference>
<evidence type="ECO:0000256" key="7">
    <source>
        <dbReference type="ARBA" id="ARBA00023136"/>
    </source>
</evidence>
<dbReference type="eggNOG" id="COG1807">
    <property type="taxonomic scope" value="Bacteria"/>
</dbReference>
<keyword evidence="4" id="KW-0808">Transferase</keyword>
<reference evidence="11" key="1">
    <citation type="journal article" date="2011" name="MBio">
        <title>Novel metabolic attributes of the genus Cyanothece, comprising a group of unicellular nitrogen-fixing Cyanobacteria.</title>
        <authorList>
            <person name="Bandyopadhyay A."/>
            <person name="Elvitigala T."/>
            <person name="Welsh E."/>
            <person name="Stockel J."/>
            <person name="Liberton M."/>
            <person name="Min H."/>
            <person name="Sherman L.A."/>
            <person name="Pakrasi H.B."/>
        </authorList>
    </citation>
    <scope>NUCLEOTIDE SEQUENCE [LARGE SCALE GENOMIC DNA]</scope>
    <source>
        <strain evidence="11">PCC 8801</strain>
    </source>
</reference>
<dbReference type="GO" id="GO:0009103">
    <property type="term" value="P:lipopolysaccharide biosynthetic process"/>
    <property type="evidence" value="ECO:0007669"/>
    <property type="project" value="UniProtKB-ARBA"/>
</dbReference>
<feature type="transmembrane region" description="Helical" evidence="8">
    <location>
        <begin position="466"/>
        <end position="483"/>
    </location>
</feature>
<keyword evidence="6 8" id="KW-1133">Transmembrane helix</keyword>